<evidence type="ECO:0000259" key="4">
    <source>
        <dbReference type="PROSITE" id="PS50175"/>
    </source>
</evidence>
<proteinExistence type="predicted"/>
<dbReference type="Proteomes" id="UP000053641">
    <property type="component" value="Unassembled WGS sequence"/>
</dbReference>
<keyword evidence="2" id="KW-0064">Aspartyl protease</keyword>
<dbReference type="InterPro" id="IPR018061">
    <property type="entry name" value="Retropepsins"/>
</dbReference>
<dbReference type="InterPro" id="IPR051592">
    <property type="entry name" value="HERV-K_Pro_peptidase_A2"/>
</dbReference>
<keyword evidence="7" id="KW-1185">Reference proteome</keyword>
<dbReference type="InterPro" id="IPR001995">
    <property type="entry name" value="Peptidase_A2_cat"/>
</dbReference>
<name>A0A099ZLH2_TINGU</name>
<dbReference type="GO" id="GO:0004190">
    <property type="term" value="F:aspartic-type endopeptidase activity"/>
    <property type="evidence" value="ECO:0007669"/>
    <property type="project" value="UniProtKB-KW"/>
</dbReference>
<keyword evidence="1" id="KW-0645">Protease</keyword>
<dbReference type="Gene3D" id="2.40.70.10">
    <property type="entry name" value="Acid Proteases"/>
    <property type="match status" value="1"/>
</dbReference>
<dbReference type="PANTHER" id="PTHR19422:SF123">
    <property type="entry name" value="RT1 CLASS I, LOCUS CE15"/>
    <property type="match status" value="1"/>
</dbReference>
<organism evidence="5 7">
    <name type="scientific">Tinamus guttatus</name>
    <name type="common">White-throated tinamou</name>
    <dbReference type="NCBI Taxonomy" id="94827"/>
    <lineage>
        <taxon>Eukaryota</taxon>
        <taxon>Metazoa</taxon>
        <taxon>Chordata</taxon>
        <taxon>Craniata</taxon>
        <taxon>Vertebrata</taxon>
        <taxon>Euteleostomi</taxon>
        <taxon>Archelosauria</taxon>
        <taxon>Archosauria</taxon>
        <taxon>Dinosauria</taxon>
        <taxon>Saurischia</taxon>
        <taxon>Theropoda</taxon>
        <taxon>Coelurosauria</taxon>
        <taxon>Aves</taxon>
        <taxon>Palaeognathae</taxon>
        <taxon>Tinamiformes</taxon>
        <taxon>Tinamidae</taxon>
        <taxon>Tinamus</taxon>
    </lineage>
</organism>
<dbReference type="InterPro" id="IPR021109">
    <property type="entry name" value="Peptidase_aspartic_dom_sf"/>
</dbReference>
<evidence type="ECO:0000313" key="5">
    <source>
        <dbReference type="EMBL" id="KGL82597.1"/>
    </source>
</evidence>
<keyword evidence="3" id="KW-0378">Hydrolase</keyword>
<dbReference type="AlphaFoldDB" id="A0A099ZLH2"/>
<dbReference type="SUPFAM" id="SSF50630">
    <property type="entry name" value="Acid proteases"/>
    <property type="match status" value="1"/>
</dbReference>
<dbReference type="Pfam" id="PF00077">
    <property type="entry name" value="RVP"/>
    <property type="match status" value="1"/>
</dbReference>
<dbReference type="InterPro" id="IPR001969">
    <property type="entry name" value="Aspartic_peptidase_AS"/>
</dbReference>
<accession>A0A099ZLH2</accession>
<dbReference type="InterPro" id="IPR036157">
    <property type="entry name" value="dUTPase-like_sf"/>
</dbReference>
<dbReference type="Pfam" id="PF00692">
    <property type="entry name" value="dUTPase"/>
    <property type="match status" value="1"/>
</dbReference>
<gene>
    <name evidence="5" type="ORF">N309_02028</name>
    <name evidence="6" type="ORF">N309_13107</name>
</gene>
<evidence type="ECO:0000256" key="2">
    <source>
        <dbReference type="ARBA" id="ARBA00022750"/>
    </source>
</evidence>
<dbReference type="CDD" id="cd07557">
    <property type="entry name" value="trimeric_dUTPase"/>
    <property type="match status" value="1"/>
</dbReference>
<dbReference type="EMBL" id="KL896786">
    <property type="protein sequence ID" value="KGL83852.1"/>
    <property type="molecule type" value="Genomic_DNA"/>
</dbReference>
<evidence type="ECO:0000256" key="3">
    <source>
        <dbReference type="ARBA" id="ARBA00022801"/>
    </source>
</evidence>
<reference evidence="5 7" key="1">
    <citation type="submission" date="2014-06" db="EMBL/GenBank/DDBJ databases">
        <title>Genome evolution of avian class.</title>
        <authorList>
            <person name="Zhang G."/>
            <person name="Li C."/>
        </authorList>
    </citation>
    <scope>NUCLEOTIDE SEQUENCE [LARGE SCALE GENOMIC DNA]</scope>
    <source>
        <strain evidence="5">BGI_N309</strain>
    </source>
</reference>
<dbReference type="PROSITE" id="PS50175">
    <property type="entry name" value="ASP_PROT_RETROV"/>
    <property type="match status" value="1"/>
</dbReference>
<dbReference type="PROSITE" id="PS00141">
    <property type="entry name" value="ASP_PROTEASE"/>
    <property type="match status" value="1"/>
</dbReference>
<sequence length="159" mass="16613">AGSLGLDLAAAVDVTLYTDRPTKIPTGTRGPIVIDGHTFGALLLGRSSASIMGLFVLPGVIDADYTGEIQIMAHTPYPPLKIEQGQRIAQLVPLPQITAGLVPEGMDSRGTKAFGSTGLTLLTLDLKDRPRKTVRITYKGEGIATTALLDTGADTSIVS</sequence>
<dbReference type="EMBL" id="KL895483">
    <property type="protein sequence ID" value="KGL82597.1"/>
    <property type="molecule type" value="Genomic_DNA"/>
</dbReference>
<dbReference type="SUPFAM" id="SSF51283">
    <property type="entry name" value="dUTPase-like"/>
    <property type="match status" value="1"/>
</dbReference>
<feature type="non-terminal residue" evidence="5">
    <location>
        <position position="1"/>
    </location>
</feature>
<feature type="non-terminal residue" evidence="5">
    <location>
        <position position="159"/>
    </location>
</feature>
<dbReference type="PANTHER" id="PTHR19422">
    <property type="entry name" value="GAG RETROVIRAL POLYPROTEIN"/>
    <property type="match status" value="1"/>
</dbReference>
<dbReference type="InterPro" id="IPR033704">
    <property type="entry name" value="dUTPase_trimeric"/>
</dbReference>
<evidence type="ECO:0000256" key="1">
    <source>
        <dbReference type="ARBA" id="ARBA00022670"/>
    </source>
</evidence>
<dbReference type="InterPro" id="IPR029054">
    <property type="entry name" value="dUTPase-like"/>
</dbReference>
<evidence type="ECO:0000313" key="7">
    <source>
        <dbReference type="Proteomes" id="UP000053641"/>
    </source>
</evidence>
<evidence type="ECO:0000313" key="6">
    <source>
        <dbReference type="EMBL" id="KGL83852.1"/>
    </source>
</evidence>
<protein>
    <recommendedName>
        <fullName evidence="4">Peptidase A2 domain-containing protein</fullName>
    </recommendedName>
</protein>
<dbReference type="Gene3D" id="2.70.40.10">
    <property type="match status" value="1"/>
</dbReference>
<feature type="domain" description="Peptidase A2" evidence="4">
    <location>
        <begin position="145"/>
        <end position="159"/>
    </location>
</feature>
<dbReference type="GO" id="GO:0006508">
    <property type="term" value="P:proteolysis"/>
    <property type="evidence" value="ECO:0007669"/>
    <property type="project" value="UniProtKB-KW"/>
</dbReference>